<reference evidence="1 2" key="1">
    <citation type="submission" date="2021-07" db="EMBL/GenBank/DDBJ databases">
        <title>Paenibacillus radiodurans sp. nov., isolated from the southeastern edge of Tengger Desert.</title>
        <authorList>
            <person name="Zhang G."/>
        </authorList>
    </citation>
    <scope>NUCLEOTIDE SEQUENCE [LARGE SCALE GENOMIC DNA]</scope>
    <source>
        <strain evidence="1 2">CCM 7311</strain>
    </source>
</reference>
<keyword evidence="2" id="KW-1185">Reference proteome</keyword>
<evidence type="ECO:0000313" key="2">
    <source>
        <dbReference type="Proteomes" id="UP001519887"/>
    </source>
</evidence>
<name>A0ABS7C6X5_9BACL</name>
<sequence length="59" mass="6445">HEWRSMSLEWLMTARKTEDGIYCRAIGDTPPSPYASAAAPTVEEGYTALISSLPSEDGQ</sequence>
<protein>
    <submittedName>
        <fullName evidence="1">Uncharacterized protein</fullName>
    </submittedName>
</protein>
<gene>
    <name evidence="1" type="ORF">K0U00_20830</name>
</gene>
<accession>A0ABS7C6X5</accession>
<evidence type="ECO:0000313" key="1">
    <source>
        <dbReference type="EMBL" id="MBW7456485.1"/>
    </source>
</evidence>
<feature type="non-terminal residue" evidence="1">
    <location>
        <position position="1"/>
    </location>
</feature>
<dbReference type="Proteomes" id="UP001519887">
    <property type="component" value="Unassembled WGS sequence"/>
</dbReference>
<organism evidence="1 2">
    <name type="scientific">Paenibacillus sepulcri</name>
    <dbReference type="NCBI Taxonomy" id="359917"/>
    <lineage>
        <taxon>Bacteria</taxon>
        <taxon>Bacillati</taxon>
        <taxon>Bacillota</taxon>
        <taxon>Bacilli</taxon>
        <taxon>Bacillales</taxon>
        <taxon>Paenibacillaceae</taxon>
        <taxon>Paenibacillus</taxon>
    </lineage>
</organism>
<dbReference type="EMBL" id="JAHZIK010000590">
    <property type="protein sequence ID" value="MBW7456485.1"/>
    <property type="molecule type" value="Genomic_DNA"/>
</dbReference>
<proteinExistence type="predicted"/>
<comment type="caution">
    <text evidence="1">The sequence shown here is derived from an EMBL/GenBank/DDBJ whole genome shotgun (WGS) entry which is preliminary data.</text>
</comment>